<evidence type="ECO:0000259" key="1">
    <source>
        <dbReference type="Pfam" id="PF21806"/>
    </source>
</evidence>
<dbReference type="InterPro" id="IPR049244">
    <property type="entry name" value="DUF6879"/>
</dbReference>
<dbReference type="Proteomes" id="UP000530928">
    <property type="component" value="Unassembled WGS sequence"/>
</dbReference>
<evidence type="ECO:0000313" key="2">
    <source>
        <dbReference type="EMBL" id="MBA2896931.1"/>
    </source>
</evidence>
<reference evidence="2 3" key="1">
    <citation type="submission" date="2020-07" db="EMBL/GenBank/DDBJ databases">
        <title>Genomic Encyclopedia of Type Strains, Phase IV (KMG-IV): sequencing the most valuable type-strain genomes for metagenomic binning, comparative biology and taxonomic classification.</title>
        <authorList>
            <person name="Goeker M."/>
        </authorList>
    </citation>
    <scope>NUCLEOTIDE SEQUENCE [LARGE SCALE GENOMIC DNA]</scope>
    <source>
        <strain evidence="2 3">DSM 45533</strain>
    </source>
</reference>
<dbReference type="Pfam" id="PF21806">
    <property type="entry name" value="DUF6879"/>
    <property type="match status" value="1"/>
</dbReference>
<organism evidence="2 3">
    <name type="scientific">Nonomuraea soli</name>
    <dbReference type="NCBI Taxonomy" id="1032476"/>
    <lineage>
        <taxon>Bacteria</taxon>
        <taxon>Bacillati</taxon>
        <taxon>Actinomycetota</taxon>
        <taxon>Actinomycetes</taxon>
        <taxon>Streptosporangiales</taxon>
        <taxon>Streptosporangiaceae</taxon>
        <taxon>Nonomuraea</taxon>
    </lineage>
</organism>
<name>A0A7W0CTB3_9ACTN</name>
<dbReference type="EMBL" id="JACDUR010000009">
    <property type="protein sequence ID" value="MBA2896931.1"/>
    <property type="molecule type" value="Genomic_DNA"/>
</dbReference>
<keyword evidence="3" id="KW-1185">Reference proteome</keyword>
<feature type="domain" description="DUF6879" evidence="1">
    <location>
        <begin position="21"/>
        <end position="185"/>
    </location>
</feature>
<protein>
    <recommendedName>
        <fullName evidence="1">DUF6879 domain-containing protein</fullName>
    </recommendedName>
</protein>
<gene>
    <name evidence="2" type="ORF">HNR30_008322</name>
</gene>
<evidence type="ECO:0000313" key="3">
    <source>
        <dbReference type="Proteomes" id="UP000530928"/>
    </source>
</evidence>
<dbReference type="AlphaFoldDB" id="A0A7W0CTB3"/>
<accession>A0A7W0CTB3</accession>
<dbReference type="RefSeq" id="WP_181615609.1">
    <property type="nucleotide sequence ID" value="NZ_BAABAM010000008.1"/>
</dbReference>
<proteinExistence type="predicted"/>
<comment type="caution">
    <text evidence="2">The sequence shown here is derived from an EMBL/GenBank/DDBJ whole genome shotgun (WGS) entry which is preliminary data.</text>
</comment>
<sequence>MLDRIRQAPGMQLNAADYGADFDKEFAAHSGVVWKLERQQYFDEGDLASFQAAMAGDWERAWELLEEFRPTFAASFPDNIDFRRVRVVEEPWTPYMRWELPWLVARGEAGETCRVVPASLVAEYESEHPVPELVLIHSGLLYQVLYDEGGLHTGCRRITDASVVEPTRDILAALFEQGEDLRSYVERQ</sequence>